<evidence type="ECO:0008006" key="3">
    <source>
        <dbReference type="Google" id="ProtNLM"/>
    </source>
</evidence>
<dbReference type="PROSITE" id="PS51257">
    <property type="entry name" value="PROKAR_LIPOPROTEIN"/>
    <property type="match status" value="1"/>
</dbReference>
<accession>A0A1F5TRG1</accession>
<comment type="caution">
    <text evidence="1">The sequence shown here is derived from an EMBL/GenBank/DDBJ whole genome shotgun (WGS) entry which is preliminary data.</text>
</comment>
<evidence type="ECO:0000313" key="1">
    <source>
        <dbReference type="EMBL" id="OGF41418.1"/>
    </source>
</evidence>
<sequence length="252" mass="28751">MKTRILIFSFFLIFIIVGCSNLKTQQNETNNSTNIINKNSINTNISPTNQNLDNTKIVNSLRGYLIYKTKSCAFRRIDPPYLPEAPCAPDSGYVVLSDSKDNLKTNPLDEKTILNQNQILVYSVPDSVIDKIVLGNIYEFKGSVKKYNDIVSIKYLGIKNIVNCKELENEINTLVKKANYCEIDSDCTYKPNLGFVKGCDRLFNINEDLTEIILKEKMFFDYRCQSVEISCIPHNRINLKCENNKCVSISNN</sequence>
<dbReference type="Proteomes" id="UP000177579">
    <property type="component" value="Unassembled WGS sequence"/>
</dbReference>
<gene>
    <name evidence="1" type="ORF">A2531_00020</name>
</gene>
<name>A0A1F5TRG1_9BACT</name>
<dbReference type="EMBL" id="MFGO01000009">
    <property type="protein sequence ID" value="OGF41418.1"/>
    <property type="molecule type" value="Genomic_DNA"/>
</dbReference>
<reference evidence="1 2" key="1">
    <citation type="journal article" date="2016" name="Nat. Commun.">
        <title>Thousands of microbial genomes shed light on interconnected biogeochemical processes in an aquifer system.</title>
        <authorList>
            <person name="Anantharaman K."/>
            <person name="Brown C.T."/>
            <person name="Hug L.A."/>
            <person name="Sharon I."/>
            <person name="Castelle C.J."/>
            <person name="Probst A.J."/>
            <person name="Thomas B.C."/>
            <person name="Singh A."/>
            <person name="Wilkins M.J."/>
            <person name="Karaoz U."/>
            <person name="Brodie E.L."/>
            <person name="Williams K.H."/>
            <person name="Hubbard S.S."/>
            <person name="Banfield J.F."/>
        </authorList>
    </citation>
    <scope>NUCLEOTIDE SEQUENCE [LARGE SCALE GENOMIC DNA]</scope>
</reference>
<organism evidence="1 2">
    <name type="scientific">Candidatus Falkowbacteria bacterium RIFOXYD2_FULL_34_120</name>
    <dbReference type="NCBI Taxonomy" id="1798007"/>
    <lineage>
        <taxon>Bacteria</taxon>
        <taxon>Candidatus Falkowiibacteriota</taxon>
    </lineage>
</organism>
<evidence type="ECO:0000313" key="2">
    <source>
        <dbReference type="Proteomes" id="UP000177579"/>
    </source>
</evidence>
<protein>
    <recommendedName>
        <fullName evidence="3">Lipoprotein</fullName>
    </recommendedName>
</protein>
<dbReference type="AlphaFoldDB" id="A0A1F5TRG1"/>
<proteinExistence type="predicted"/>